<evidence type="ECO:0000256" key="5">
    <source>
        <dbReference type="ARBA" id="ARBA00022692"/>
    </source>
</evidence>
<keyword evidence="11" id="KW-1185">Reference proteome</keyword>
<evidence type="ECO:0000256" key="2">
    <source>
        <dbReference type="ARBA" id="ARBA00022448"/>
    </source>
</evidence>
<dbReference type="Proteomes" id="UP000054396">
    <property type="component" value="Unassembled WGS sequence"/>
</dbReference>
<dbReference type="GO" id="GO:0005886">
    <property type="term" value="C:plasma membrane"/>
    <property type="evidence" value="ECO:0007669"/>
    <property type="project" value="UniProtKB-SubCell"/>
</dbReference>
<dbReference type="OrthoDB" id="27542at2"/>
<dbReference type="InterPro" id="IPR000515">
    <property type="entry name" value="MetI-like"/>
</dbReference>
<evidence type="ECO:0000256" key="3">
    <source>
        <dbReference type="ARBA" id="ARBA00022475"/>
    </source>
</evidence>
<reference evidence="10 11" key="1">
    <citation type="submission" date="2015-12" db="EMBL/GenBank/DDBJ databases">
        <authorList>
            <person name="Shamseldin A."/>
            <person name="Moawad H."/>
            <person name="Abd El-Rahim W.M."/>
            <person name="Sadowsky M.J."/>
        </authorList>
    </citation>
    <scope>NUCLEOTIDE SEQUENCE [LARGE SCALE GENOMIC DNA]</scope>
    <source>
        <strain evidence="10 11">SJ5A-1</strain>
    </source>
</reference>
<feature type="transmembrane region" description="Helical" evidence="8">
    <location>
        <begin position="534"/>
        <end position="553"/>
    </location>
</feature>
<feature type="transmembrane region" description="Helical" evidence="8">
    <location>
        <begin position="142"/>
        <end position="169"/>
    </location>
</feature>
<evidence type="ECO:0000256" key="8">
    <source>
        <dbReference type="RuleBase" id="RU363032"/>
    </source>
</evidence>
<accession>A0A0W7WJW0</accession>
<comment type="similarity">
    <text evidence="8">Belongs to the binding-protein-dependent transport system permease family.</text>
</comment>
<dbReference type="Pfam" id="PF00528">
    <property type="entry name" value="BPD_transp_1"/>
    <property type="match status" value="2"/>
</dbReference>
<evidence type="ECO:0000256" key="7">
    <source>
        <dbReference type="ARBA" id="ARBA00023136"/>
    </source>
</evidence>
<feature type="transmembrane region" description="Helical" evidence="8">
    <location>
        <begin position="428"/>
        <end position="449"/>
    </location>
</feature>
<feature type="transmembrane region" description="Helical" evidence="8">
    <location>
        <begin position="481"/>
        <end position="502"/>
    </location>
</feature>
<dbReference type="PANTHER" id="PTHR43357">
    <property type="entry name" value="INNER MEMBRANE ABC TRANSPORTER PERMEASE PROTEIN YDCV"/>
    <property type="match status" value="1"/>
</dbReference>
<comment type="subcellular location">
    <subcellularLocation>
        <location evidence="1">Cell inner membrane</location>
        <topology evidence="1">Multi-pass membrane protein</topology>
    </subcellularLocation>
    <subcellularLocation>
        <location evidence="8">Cell membrane</location>
        <topology evidence="8">Multi-pass membrane protein</topology>
    </subcellularLocation>
</comment>
<feature type="transmembrane region" description="Helical" evidence="8">
    <location>
        <begin position="252"/>
        <end position="275"/>
    </location>
</feature>
<dbReference type="SUPFAM" id="SSF161098">
    <property type="entry name" value="MetI-like"/>
    <property type="match status" value="2"/>
</dbReference>
<dbReference type="RefSeq" id="WP_058862102.1">
    <property type="nucleotide sequence ID" value="NZ_LPXO01000005.1"/>
</dbReference>
<feature type="domain" description="ABC transmembrane type-1" evidence="9">
    <location>
        <begin position="356"/>
        <end position="553"/>
    </location>
</feature>
<evidence type="ECO:0000256" key="6">
    <source>
        <dbReference type="ARBA" id="ARBA00022989"/>
    </source>
</evidence>
<keyword evidence="7 8" id="KW-0472">Membrane</keyword>
<feature type="transmembrane region" description="Helical" evidence="8">
    <location>
        <begin position="304"/>
        <end position="325"/>
    </location>
</feature>
<dbReference type="CDD" id="cd06261">
    <property type="entry name" value="TM_PBP2"/>
    <property type="match status" value="2"/>
</dbReference>
<dbReference type="EMBL" id="LPXO01000005">
    <property type="protein sequence ID" value="KUF10817.1"/>
    <property type="molecule type" value="Genomic_DNA"/>
</dbReference>
<keyword evidence="5 8" id="KW-0812">Transmembrane</keyword>
<evidence type="ECO:0000313" key="10">
    <source>
        <dbReference type="EMBL" id="KUF10817.1"/>
    </source>
</evidence>
<dbReference type="PROSITE" id="PS50928">
    <property type="entry name" value="ABC_TM1"/>
    <property type="match status" value="2"/>
</dbReference>
<dbReference type="STRING" id="1685382.AVJ23_10280"/>
<keyword evidence="3" id="KW-1003">Cell membrane</keyword>
<proteinExistence type="inferred from homology"/>
<name>A0A0W7WJW0_9RHOB</name>
<feature type="transmembrane region" description="Helical" evidence="8">
    <location>
        <begin position="190"/>
        <end position="215"/>
    </location>
</feature>
<gene>
    <name evidence="10" type="ORF">AVJ23_10280</name>
</gene>
<feature type="transmembrane region" description="Helical" evidence="8">
    <location>
        <begin position="12"/>
        <end position="38"/>
    </location>
</feature>
<feature type="transmembrane region" description="Helical" evidence="8">
    <location>
        <begin position="58"/>
        <end position="87"/>
    </location>
</feature>
<feature type="transmembrane region" description="Helical" evidence="8">
    <location>
        <begin position="401"/>
        <end position="422"/>
    </location>
</feature>
<feature type="transmembrane region" description="Helical" evidence="8">
    <location>
        <begin position="99"/>
        <end position="122"/>
    </location>
</feature>
<keyword evidence="4" id="KW-0997">Cell inner membrane</keyword>
<sequence length="569" mass="59920">MKVLGKLCGGEGVTLAAITFVAIALFVFPLGLLARIGLTEGGALSLGPLSEALSSRSVLRALTHSLVTAFFSSALSLVAGTCIALVLGLTDIRWKGSFAFLLLIPMMIPPHVTAIAWIQAMGPSSPILRTLGLAPELGATHPLYSAGGMIFLLGVQHTPLVFLVVLAALRALPREMSDAARIAGATPLYLLRRILLPLLAPTLIAGFALAFVSALGNFGIQALLGIPARYITLPVLIWQRLASFGPSVLTDVAVIAAVLALVSVGIILAQTTLLARSRARLIGPPQPPLHIALGPLRPWTEAGLVLLIVATLVLPITALVATALVSTYGLPLTAETVTFDNFTEILFRQSATARAFLNSTLTAGAAALLIALGCIFLARFMTSPRRPARRLATGLATLAEMTYAIPGLVISIAFILAFIKPLPLIEVSLYNTLGIIFLAYLCAFFAIALKPVSAAYVQLDPALDEAARIAGAPFLMRMRRIFLPLIAPAAASGAILVFLTAYNEVTVSALLWSTGNETIGTTIYNYEDGGYTTLAAAMSSVTVLATIVLMVLLDRLGRRAPPGVIPWRI</sequence>
<evidence type="ECO:0000256" key="1">
    <source>
        <dbReference type="ARBA" id="ARBA00004429"/>
    </source>
</evidence>
<dbReference type="AlphaFoldDB" id="A0A0W7WJW0"/>
<evidence type="ECO:0000256" key="4">
    <source>
        <dbReference type="ARBA" id="ARBA00022519"/>
    </source>
</evidence>
<keyword evidence="2 8" id="KW-0813">Transport</keyword>
<comment type="caution">
    <text evidence="10">The sequence shown here is derived from an EMBL/GenBank/DDBJ whole genome shotgun (WGS) entry which is preliminary data.</text>
</comment>
<dbReference type="GO" id="GO:0055085">
    <property type="term" value="P:transmembrane transport"/>
    <property type="evidence" value="ECO:0007669"/>
    <property type="project" value="InterPro"/>
</dbReference>
<feature type="domain" description="ABC transmembrane type-1" evidence="9">
    <location>
        <begin position="62"/>
        <end position="270"/>
    </location>
</feature>
<organism evidence="10 11">
    <name type="scientific">Pseudoponticoccus marisrubri</name>
    <dbReference type="NCBI Taxonomy" id="1685382"/>
    <lineage>
        <taxon>Bacteria</taxon>
        <taxon>Pseudomonadati</taxon>
        <taxon>Pseudomonadota</taxon>
        <taxon>Alphaproteobacteria</taxon>
        <taxon>Rhodobacterales</taxon>
        <taxon>Roseobacteraceae</taxon>
        <taxon>Pseudoponticoccus</taxon>
    </lineage>
</organism>
<feature type="transmembrane region" description="Helical" evidence="8">
    <location>
        <begin position="356"/>
        <end position="380"/>
    </location>
</feature>
<dbReference type="PANTHER" id="PTHR43357:SF3">
    <property type="entry name" value="FE(3+)-TRANSPORT SYSTEM PERMEASE PROTEIN FBPB 2"/>
    <property type="match status" value="1"/>
</dbReference>
<protein>
    <submittedName>
        <fullName evidence="10">ABC transporter permease</fullName>
    </submittedName>
</protein>
<dbReference type="Gene3D" id="1.10.3720.10">
    <property type="entry name" value="MetI-like"/>
    <property type="match status" value="2"/>
</dbReference>
<evidence type="ECO:0000313" key="11">
    <source>
        <dbReference type="Proteomes" id="UP000054396"/>
    </source>
</evidence>
<evidence type="ECO:0000259" key="9">
    <source>
        <dbReference type="PROSITE" id="PS50928"/>
    </source>
</evidence>
<dbReference type="InterPro" id="IPR035906">
    <property type="entry name" value="MetI-like_sf"/>
</dbReference>
<keyword evidence="6 8" id="KW-1133">Transmembrane helix</keyword>